<dbReference type="InterPro" id="IPR027417">
    <property type="entry name" value="P-loop_NTPase"/>
</dbReference>
<evidence type="ECO:0000256" key="8">
    <source>
        <dbReference type="ARBA" id="ARBA00049244"/>
    </source>
</evidence>
<dbReference type="Gene3D" id="3.40.50.300">
    <property type="entry name" value="P-loop containing nucleotide triphosphate hydrolases"/>
    <property type="match status" value="1"/>
</dbReference>
<evidence type="ECO:0000256" key="5">
    <source>
        <dbReference type="ARBA" id="ARBA00022705"/>
    </source>
</evidence>
<dbReference type="RefSeq" id="WP_344800603.1">
    <property type="nucleotide sequence ID" value="NZ_BAABBN010000015.1"/>
</dbReference>
<comment type="similarity">
    <text evidence="7">Belongs to the DNA polymerase HolA subunit family.</text>
</comment>
<keyword evidence="4" id="KW-0548">Nucleotidyltransferase</keyword>
<dbReference type="Gene3D" id="1.10.8.60">
    <property type="match status" value="1"/>
</dbReference>
<dbReference type="InterPro" id="IPR005790">
    <property type="entry name" value="DNA_polIII_delta"/>
</dbReference>
<evidence type="ECO:0000256" key="6">
    <source>
        <dbReference type="ARBA" id="ARBA00022932"/>
    </source>
</evidence>
<evidence type="ECO:0000256" key="2">
    <source>
        <dbReference type="ARBA" id="ARBA00017703"/>
    </source>
</evidence>
<evidence type="ECO:0000313" key="12">
    <source>
        <dbReference type="EMBL" id="GAA3941526.1"/>
    </source>
</evidence>
<evidence type="ECO:0000313" key="13">
    <source>
        <dbReference type="Proteomes" id="UP001501565"/>
    </source>
</evidence>
<comment type="catalytic activity">
    <reaction evidence="8">
        <text>DNA(n) + a 2'-deoxyribonucleoside 5'-triphosphate = DNA(n+1) + diphosphate</text>
        <dbReference type="Rhea" id="RHEA:22508"/>
        <dbReference type="Rhea" id="RHEA-COMP:17339"/>
        <dbReference type="Rhea" id="RHEA-COMP:17340"/>
        <dbReference type="ChEBI" id="CHEBI:33019"/>
        <dbReference type="ChEBI" id="CHEBI:61560"/>
        <dbReference type="ChEBI" id="CHEBI:173112"/>
        <dbReference type="EC" id="2.7.7.7"/>
    </reaction>
</comment>
<protein>
    <recommendedName>
        <fullName evidence="2 9">DNA polymerase III subunit delta</fullName>
        <ecNumber evidence="1 9">2.7.7.7</ecNumber>
    </recommendedName>
</protein>
<dbReference type="Proteomes" id="UP001501565">
    <property type="component" value="Unassembled WGS sequence"/>
</dbReference>
<gene>
    <name evidence="12" type="primary">holA</name>
    <name evidence="12" type="ORF">GCM10022277_41830</name>
</gene>
<keyword evidence="3" id="KW-0808">Transferase</keyword>
<dbReference type="InterPro" id="IPR008921">
    <property type="entry name" value="DNA_pol3_clamp-load_cplx_C"/>
</dbReference>
<dbReference type="CDD" id="cd18138">
    <property type="entry name" value="HLD_clamp_pol_III_delta"/>
    <property type="match status" value="1"/>
</dbReference>
<comment type="caution">
    <text evidence="12">The sequence shown here is derived from an EMBL/GenBank/DDBJ whole genome shotgun (WGS) entry which is preliminary data.</text>
</comment>
<accession>A0ABP7NDT8</accession>
<dbReference type="EMBL" id="BAABBN010000015">
    <property type="protein sequence ID" value="GAA3941526.1"/>
    <property type="molecule type" value="Genomic_DNA"/>
</dbReference>
<proteinExistence type="inferred from homology"/>
<dbReference type="InterPro" id="IPR010372">
    <property type="entry name" value="DNA_pol3_delta_N"/>
</dbReference>
<dbReference type="Pfam" id="PF06144">
    <property type="entry name" value="DNA_pol3_delta"/>
    <property type="match status" value="1"/>
</dbReference>
<dbReference type="NCBIfam" id="TIGR01128">
    <property type="entry name" value="holA"/>
    <property type="match status" value="1"/>
</dbReference>
<dbReference type="PANTHER" id="PTHR34388">
    <property type="entry name" value="DNA POLYMERASE III SUBUNIT DELTA"/>
    <property type="match status" value="1"/>
</dbReference>
<keyword evidence="5" id="KW-0235">DNA replication</keyword>
<evidence type="ECO:0000256" key="7">
    <source>
        <dbReference type="ARBA" id="ARBA00034754"/>
    </source>
</evidence>
<dbReference type="SUPFAM" id="SSF48019">
    <property type="entry name" value="post-AAA+ oligomerization domain-like"/>
    <property type="match status" value="1"/>
</dbReference>
<dbReference type="EC" id="2.7.7.7" evidence="1 9"/>
<dbReference type="InterPro" id="IPR032780">
    <property type="entry name" value="DNA_pol3_delt_C"/>
</dbReference>
<sequence>MILKHFQFPQHLEKNLLPIYLIHGDESLIIEECLDQIRLAARHKGYSERIVFDVEGSFNWSDFSSEAQAMSLFSERKIIEIRLNTGKASDKGKAIEAFCDTADGDTVVIISAPRLDKNVQKQAWFKKVEKIGASTIIWPLKPRDVQEWSSAHCRKQGKTIQYDALQLLLEKTEGNLLATKQEIEKLCLSVDGNDINLETMVNSIADSSRYTIFDLSDHCLKGDVRGAAHIFNHLRSEGSEILALSGLITKEIRALNVLSHYSKSMSMDQAFVKAKVWKNKQSLYRTAINRLNKTKLENLLKAASNLDLAVKGMSDEKPWHLFFEVCMALAGNQQLKMRKTN</sequence>
<evidence type="ECO:0000256" key="4">
    <source>
        <dbReference type="ARBA" id="ARBA00022695"/>
    </source>
</evidence>
<evidence type="ECO:0000256" key="9">
    <source>
        <dbReference type="NCBIfam" id="TIGR01128"/>
    </source>
</evidence>
<evidence type="ECO:0000256" key="3">
    <source>
        <dbReference type="ARBA" id="ARBA00022679"/>
    </source>
</evidence>
<dbReference type="Gene3D" id="1.20.272.10">
    <property type="match status" value="1"/>
</dbReference>
<dbReference type="Pfam" id="PF14840">
    <property type="entry name" value="DNA_pol3_delt_C"/>
    <property type="match status" value="1"/>
</dbReference>
<keyword evidence="6" id="KW-0239">DNA-directed DNA polymerase</keyword>
<name>A0ABP7NDT8_9GAMM</name>
<dbReference type="PANTHER" id="PTHR34388:SF1">
    <property type="entry name" value="DNA POLYMERASE III SUBUNIT DELTA"/>
    <property type="match status" value="1"/>
</dbReference>
<organism evidence="12 13">
    <name type="scientific">Litoribacillus peritrichatus</name>
    <dbReference type="NCBI Taxonomy" id="718191"/>
    <lineage>
        <taxon>Bacteria</taxon>
        <taxon>Pseudomonadati</taxon>
        <taxon>Pseudomonadota</taxon>
        <taxon>Gammaproteobacteria</taxon>
        <taxon>Oceanospirillales</taxon>
        <taxon>Oceanospirillaceae</taxon>
        <taxon>Litoribacillus</taxon>
    </lineage>
</organism>
<reference evidence="13" key="1">
    <citation type="journal article" date="2019" name="Int. J. Syst. Evol. Microbiol.">
        <title>The Global Catalogue of Microorganisms (GCM) 10K type strain sequencing project: providing services to taxonomists for standard genome sequencing and annotation.</title>
        <authorList>
            <consortium name="The Broad Institute Genomics Platform"/>
            <consortium name="The Broad Institute Genome Sequencing Center for Infectious Disease"/>
            <person name="Wu L."/>
            <person name="Ma J."/>
        </authorList>
    </citation>
    <scope>NUCLEOTIDE SEQUENCE [LARGE SCALE GENOMIC DNA]</scope>
    <source>
        <strain evidence="13">JCM 17551</strain>
    </source>
</reference>
<evidence type="ECO:0000259" key="10">
    <source>
        <dbReference type="Pfam" id="PF06144"/>
    </source>
</evidence>
<keyword evidence="13" id="KW-1185">Reference proteome</keyword>
<feature type="domain" description="DNA polymerase III delta N-terminal" evidence="10">
    <location>
        <begin position="20"/>
        <end position="130"/>
    </location>
</feature>
<evidence type="ECO:0000256" key="1">
    <source>
        <dbReference type="ARBA" id="ARBA00012417"/>
    </source>
</evidence>
<feature type="domain" description="DNA polymerase III subunit delta C-terminal" evidence="11">
    <location>
        <begin position="214"/>
        <end position="327"/>
    </location>
</feature>
<evidence type="ECO:0000259" key="11">
    <source>
        <dbReference type="Pfam" id="PF14840"/>
    </source>
</evidence>
<dbReference type="SUPFAM" id="SSF52540">
    <property type="entry name" value="P-loop containing nucleoside triphosphate hydrolases"/>
    <property type="match status" value="1"/>
</dbReference>